<protein>
    <submittedName>
        <fullName evidence="1">Uncharacterized protein</fullName>
    </submittedName>
</protein>
<evidence type="ECO:0000313" key="2">
    <source>
        <dbReference type="EMBL" id="CAF4469157.1"/>
    </source>
</evidence>
<organism evidence="1 3">
    <name type="scientific">Didymodactylos carnosus</name>
    <dbReference type="NCBI Taxonomy" id="1234261"/>
    <lineage>
        <taxon>Eukaryota</taxon>
        <taxon>Metazoa</taxon>
        <taxon>Spiralia</taxon>
        <taxon>Gnathifera</taxon>
        <taxon>Rotifera</taxon>
        <taxon>Eurotatoria</taxon>
        <taxon>Bdelloidea</taxon>
        <taxon>Philodinida</taxon>
        <taxon>Philodinidae</taxon>
        <taxon>Didymodactylos</taxon>
    </lineage>
</organism>
<dbReference type="Proteomes" id="UP000681722">
    <property type="component" value="Unassembled WGS sequence"/>
</dbReference>
<sequence>MTFPSAYGRSILAVPWFEVGEKVQITCEKTGYSATIDFLTKKDVTCYLKSKQVEKVTEAKSRLEQRQREAAKELTEKSLKWQTKVSLKLEVVNFRR</sequence>
<evidence type="ECO:0000313" key="1">
    <source>
        <dbReference type="EMBL" id="CAF1594970.1"/>
    </source>
</evidence>
<proteinExistence type="predicted"/>
<dbReference type="PANTHER" id="PTHR10972">
    <property type="entry name" value="OXYSTEROL-BINDING PROTEIN-RELATED"/>
    <property type="match status" value="1"/>
</dbReference>
<keyword evidence="3" id="KW-1185">Reference proteome</keyword>
<dbReference type="EMBL" id="CAJOBC010100743">
    <property type="protein sequence ID" value="CAF4469157.1"/>
    <property type="molecule type" value="Genomic_DNA"/>
</dbReference>
<dbReference type="SUPFAM" id="SSF144000">
    <property type="entry name" value="Oxysterol-binding protein-like"/>
    <property type="match status" value="1"/>
</dbReference>
<dbReference type="GO" id="GO:0016020">
    <property type="term" value="C:membrane"/>
    <property type="evidence" value="ECO:0007669"/>
    <property type="project" value="TreeGrafter"/>
</dbReference>
<dbReference type="GO" id="GO:0005794">
    <property type="term" value="C:Golgi apparatus"/>
    <property type="evidence" value="ECO:0007669"/>
    <property type="project" value="TreeGrafter"/>
</dbReference>
<dbReference type="EMBL" id="CAJNOQ010034479">
    <property type="protein sequence ID" value="CAF1594970.1"/>
    <property type="molecule type" value="Genomic_DNA"/>
</dbReference>
<dbReference type="InterPro" id="IPR037239">
    <property type="entry name" value="OSBP_sf"/>
</dbReference>
<dbReference type="GO" id="GO:0032934">
    <property type="term" value="F:sterol binding"/>
    <property type="evidence" value="ECO:0007669"/>
    <property type="project" value="TreeGrafter"/>
</dbReference>
<comment type="caution">
    <text evidence="1">The sequence shown here is derived from an EMBL/GenBank/DDBJ whole genome shotgun (WGS) entry which is preliminary data.</text>
</comment>
<name>A0A816AAP9_9BILA</name>
<reference evidence="1" key="1">
    <citation type="submission" date="2021-02" db="EMBL/GenBank/DDBJ databases">
        <authorList>
            <person name="Nowell W R."/>
        </authorList>
    </citation>
    <scope>NUCLEOTIDE SEQUENCE</scope>
</reference>
<dbReference type="InterPro" id="IPR000648">
    <property type="entry name" value="Oxysterol-bd"/>
</dbReference>
<dbReference type="AlphaFoldDB" id="A0A816AAP9"/>
<accession>A0A816AAP9</accession>
<dbReference type="Proteomes" id="UP000663829">
    <property type="component" value="Unassembled WGS sequence"/>
</dbReference>
<dbReference type="GO" id="GO:0005829">
    <property type="term" value="C:cytosol"/>
    <property type="evidence" value="ECO:0007669"/>
    <property type="project" value="TreeGrafter"/>
</dbReference>
<dbReference type="OrthoDB" id="9803054at2759"/>
<dbReference type="Gene3D" id="2.40.160.120">
    <property type="match status" value="1"/>
</dbReference>
<evidence type="ECO:0000313" key="3">
    <source>
        <dbReference type="Proteomes" id="UP000663829"/>
    </source>
</evidence>
<gene>
    <name evidence="1" type="ORF">GPM918_LOCUS42014</name>
    <name evidence="2" type="ORF">SRO942_LOCUS43175</name>
</gene>
<dbReference type="PANTHER" id="PTHR10972:SF200">
    <property type="entry name" value="OXYSTEROL-BINDING PROTEIN-RELATED PROTEIN 9"/>
    <property type="match status" value="1"/>
</dbReference>